<dbReference type="AlphaFoldDB" id="A0A660A7H4"/>
<feature type="non-terminal residue" evidence="3">
    <location>
        <position position="1"/>
    </location>
</feature>
<dbReference type="EMBL" id="VCID01000249">
    <property type="protein sequence ID" value="TNY48534.1"/>
    <property type="molecule type" value="Genomic_DNA"/>
</dbReference>
<evidence type="ECO:0000313" key="4">
    <source>
        <dbReference type="Proteomes" id="UP000316580"/>
    </source>
</evidence>
<reference evidence="3 4" key="1">
    <citation type="submission" date="2019-05" db="EMBL/GenBank/DDBJ databases">
        <title>Novel genomic isolates of S.pyogenes and S.dysgalactiae subsp. equisimilis associated to necrotising fasciitis (NSTI).</title>
        <authorList>
            <person name="Barrantes I."/>
        </authorList>
    </citation>
    <scope>NUCLEOTIDE SEQUENCE [LARGE SCALE GENOMIC DNA]</scope>
    <source>
        <strain evidence="3 4">SPY6028</strain>
    </source>
</reference>
<feature type="compositionally biased region" description="Basic and acidic residues" evidence="1">
    <location>
        <begin position="7"/>
        <end position="28"/>
    </location>
</feature>
<keyword evidence="2" id="KW-0472">Membrane</keyword>
<dbReference type="RefSeq" id="WP_156141619.1">
    <property type="nucleotide sequence ID" value="NZ_VCID01000249.1"/>
</dbReference>
<feature type="transmembrane region" description="Helical" evidence="2">
    <location>
        <begin position="66"/>
        <end position="85"/>
    </location>
</feature>
<evidence type="ECO:0000313" key="3">
    <source>
        <dbReference type="EMBL" id="TNY48534.1"/>
    </source>
</evidence>
<accession>A0A660A7H4</accession>
<name>A0A660A7H4_STRPY</name>
<keyword evidence="2" id="KW-0812">Transmembrane</keyword>
<evidence type="ECO:0000256" key="1">
    <source>
        <dbReference type="SAM" id="MobiDB-lite"/>
    </source>
</evidence>
<dbReference type="Proteomes" id="UP000316580">
    <property type="component" value="Unassembled WGS sequence"/>
</dbReference>
<gene>
    <name evidence="3" type="ORF">FGO82_01055</name>
</gene>
<organism evidence="3 4">
    <name type="scientific">Streptococcus pyogenes</name>
    <dbReference type="NCBI Taxonomy" id="1314"/>
    <lineage>
        <taxon>Bacteria</taxon>
        <taxon>Bacillati</taxon>
        <taxon>Bacillota</taxon>
        <taxon>Bacilli</taxon>
        <taxon>Lactobacillales</taxon>
        <taxon>Streptococcaceae</taxon>
        <taxon>Streptococcus</taxon>
    </lineage>
</organism>
<proteinExistence type="predicted"/>
<sequence>KPTAQAKSDDATKKDESIKTDKLKRLVSDHQSSLDEQQSTRKHSTSGETKRGSGQLPKFKDSPNRYHLIAGLSTFVIAALGLVLGRKKLFK</sequence>
<protein>
    <submittedName>
        <fullName evidence="3">Uncharacterized protein</fullName>
    </submittedName>
</protein>
<feature type="region of interest" description="Disordered" evidence="1">
    <location>
        <begin position="1"/>
        <end position="62"/>
    </location>
</feature>
<evidence type="ECO:0000256" key="2">
    <source>
        <dbReference type="SAM" id="Phobius"/>
    </source>
</evidence>
<comment type="caution">
    <text evidence="3">The sequence shown here is derived from an EMBL/GenBank/DDBJ whole genome shotgun (WGS) entry which is preliminary data.</text>
</comment>
<keyword evidence="2" id="KW-1133">Transmembrane helix</keyword>